<reference evidence="3 4" key="1">
    <citation type="submission" date="2017-12" db="EMBL/GenBank/DDBJ databases">
        <title>Sequencing, de novo assembly and annotation of complete genome of a new Thraustochytrid species, strain FCC1311.</title>
        <authorList>
            <person name="Sedici K."/>
            <person name="Godart F."/>
            <person name="Aiese Cigliano R."/>
            <person name="Sanseverino W."/>
            <person name="Barakat M."/>
            <person name="Ortet P."/>
            <person name="Marechal E."/>
            <person name="Cagnac O."/>
            <person name="Amato A."/>
        </authorList>
    </citation>
    <scope>NUCLEOTIDE SEQUENCE [LARGE SCALE GENOMIC DNA]</scope>
</reference>
<dbReference type="Gene3D" id="3.40.50.300">
    <property type="entry name" value="P-loop containing nucleotide triphosphate hydrolases"/>
    <property type="match status" value="3"/>
</dbReference>
<dbReference type="SUPFAM" id="SSF53300">
    <property type="entry name" value="vWA-like"/>
    <property type="match status" value="1"/>
</dbReference>
<dbReference type="Proteomes" id="UP000241890">
    <property type="component" value="Unassembled WGS sequence"/>
</dbReference>
<dbReference type="PROSITE" id="PS50234">
    <property type="entry name" value="VWFA"/>
    <property type="match status" value="1"/>
</dbReference>
<evidence type="ECO:0000259" key="2">
    <source>
        <dbReference type="PROSITE" id="PS50234"/>
    </source>
</evidence>
<feature type="domain" description="VWFA" evidence="2">
    <location>
        <begin position="1433"/>
        <end position="1621"/>
    </location>
</feature>
<dbReference type="InterPro" id="IPR027417">
    <property type="entry name" value="P-loop_NTPase"/>
</dbReference>
<comment type="caution">
    <text evidence="3">The sequence shown here is derived from an EMBL/GenBank/DDBJ whole genome shotgun (WGS) entry which is preliminary data.</text>
</comment>
<dbReference type="InterPro" id="IPR036465">
    <property type="entry name" value="vWFA_dom_sf"/>
</dbReference>
<dbReference type="EMBL" id="BEYU01000145">
    <property type="protein sequence ID" value="GBG33165.1"/>
    <property type="molecule type" value="Genomic_DNA"/>
</dbReference>
<dbReference type="InterPro" id="IPR003593">
    <property type="entry name" value="AAA+_ATPase"/>
</dbReference>
<dbReference type="OrthoDB" id="5186at2759"/>
<evidence type="ECO:0000256" key="1">
    <source>
        <dbReference type="SAM" id="MobiDB-lite"/>
    </source>
</evidence>
<evidence type="ECO:0000313" key="3">
    <source>
        <dbReference type="EMBL" id="GBG33165.1"/>
    </source>
</evidence>
<dbReference type="GO" id="GO:0005737">
    <property type="term" value="C:cytoplasm"/>
    <property type="evidence" value="ECO:0007669"/>
    <property type="project" value="TreeGrafter"/>
</dbReference>
<dbReference type="PANTHER" id="PTHR21610:SF9">
    <property type="entry name" value="VON WILLEBRAND FACTOR A DOMAIN-CONTAINING PROTEIN 8"/>
    <property type="match status" value="1"/>
</dbReference>
<dbReference type="InterPro" id="IPR011704">
    <property type="entry name" value="ATPase_dyneun-rel_AAA"/>
</dbReference>
<dbReference type="Pfam" id="PF07728">
    <property type="entry name" value="AAA_5"/>
    <property type="match status" value="3"/>
</dbReference>
<dbReference type="GO" id="GO:0005524">
    <property type="term" value="F:ATP binding"/>
    <property type="evidence" value="ECO:0007669"/>
    <property type="project" value="InterPro"/>
</dbReference>
<dbReference type="InterPro" id="IPR039891">
    <property type="entry name" value="VWA8"/>
</dbReference>
<gene>
    <name evidence="3" type="ORF">FCC1311_093892</name>
</gene>
<dbReference type="InterPro" id="IPR002035">
    <property type="entry name" value="VWF_A"/>
</dbReference>
<protein>
    <submittedName>
        <fullName evidence="3">von Willebrand factor A domain-containing protein 8</fullName>
    </submittedName>
</protein>
<sequence>MAGGRVPRGYLTRARKQSAWFVRQLRFLLQKRQLGQDVFLMGAPGPTRRALALSFCEMLGKEAEIVTLSRDVTESDLKQRREILPGGQMAFVDMPPLAAALHGRILILDGVEKAERNVLPTLNNLLENREMTLLDGRRLVSSRFFDATLERTGLSAEQAKDSLGLERAHQDFAVIALGMPVPHIFPGFPLDPPLRSRFQCRYVNPPSAPSDTVDAPRALVDTLRALARTGDTGNRKFHYVPEDAHARVTASMQATGATLYEAVARCFPARHVLRDDQDQAKLFEETFRKLDVAFSPREPSRDLGFVRDKMLFTPEHAIVVEDMLAEAQLNGQHLCLIGPGGSGKTVLAREVASRLLENHGDDDLAVKRSVTTVHCYKDMSSRDLIQKRSTREDGSTEWVLSPLVEAAIRGDLLVLDGVDRLQADTLASIQHLLHEGDLALPDGRRLLHASRFTPEAEEEGFLRVDPKFRVLALGNPPTSGAQGNDWLSAEVLTMFSFFEVPALQDRAQVAALVAHASGASEKVAEIESLLADIESHRVQFNFCKGTESTASAELKLSLRQTVQLSDLYLREGSREFRLTNALERFLMIPFQSHAVREAFASASSSDGHAASSPHRSHEAEHDTGSWALDSAGPSAEASSLIPSVDGFVDMPHQMVTMRRVRDDLVCGHHVLLIGNQGTGKNKLTDRMLERMQRPREYLQLSRDSSVQALTVTASLEQGRVVYIDSPLVRAARAGHVLVLDEADKAAVEVVSVLKGLLTDGEMRLADGRLIAKGGDIDLHDDFRVICLANRPGFPFLGNDFYAELGDCFAPHIVGNGTLSDQIVLLQALAPSLPDTQARALAQSFDELRSYCEDGQLKYPYSTREAAAVARHVEAFPKEGLARALDNVFDFDRLDPDAMELISEAFSKNGISVSGVDAPVVVSLAQVEKYDGMPPAGPPADPSITNTEAAKGELIHLAKRDVSYLVDPDVVAQDQSTSRQAGRVATFSEEIVRFKATAGAKRGQEASPTAVTGSCRGTQVNVLLRRPGLLSMTRINEGVSETTLIDTDRLAGTGVQVELVPTPNLAGVLLAAPQQGIVWTVQEDGRAVRMELPESFTGQAPSRQVRVPRRDTKPLFRVRDDGDLENDSGQRLRVELGAQARQLDPEPELSQRIAFEVAAENPRQLRVIDHLERTLRTFSFDEKVVKAHVLDEQSRTAAVLLSDKSVVVLELDRAETEKALEHWKRLHHGAQQDEAVPPSALGADVQDDIDRELGALLQGSTGTNEPLDGHDASGPGSGGGSGGGGGSDSGSGGGGGGTGQGRKIDRSDGKGGYASFAADSALAESSEINVDEMVDDLVAEQTRRQALQDMVANPEGVDLYKEAFAKVEKHIKELRLVLESAKAKEKERAWIPNKAQGELHEEKLVDAVTGDHLVYRQRGEPDLPAGPQQRKPKRIVLVIDTSASMARADDDRLSHLIQAVVMFTEAVDPFREKYQYAIHAHSGTAAEIPVVEMGKWPTLSQRKQLPNKIQALAKGAVAGDNTLAATVRAHELLESLDRREPADENFLILISDANLGRYNIHPSQLQSALSGDGEDDVEAHAIFIAEPHAAKFLQDNLPQGTAHQCTKPQQLPSIIKQILQST</sequence>
<dbReference type="InParanoid" id="A0A2R5GRE3"/>
<feature type="compositionally biased region" description="Gly residues" evidence="1">
    <location>
        <begin position="1274"/>
        <end position="1299"/>
    </location>
</feature>
<accession>A0A2R5GRE3</accession>
<dbReference type="SUPFAM" id="SSF52540">
    <property type="entry name" value="P-loop containing nucleoside triphosphate hydrolases"/>
    <property type="match status" value="3"/>
</dbReference>
<dbReference type="Gene3D" id="3.40.50.410">
    <property type="entry name" value="von Willebrand factor, type A domain"/>
    <property type="match status" value="1"/>
</dbReference>
<keyword evidence="4" id="KW-1185">Reference proteome</keyword>
<organism evidence="3 4">
    <name type="scientific">Hondaea fermentalgiana</name>
    <dbReference type="NCBI Taxonomy" id="2315210"/>
    <lineage>
        <taxon>Eukaryota</taxon>
        <taxon>Sar</taxon>
        <taxon>Stramenopiles</taxon>
        <taxon>Bigyra</taxon>
        <taxon>Labyrinthulomycetes</taxon>
        <taxon>Thraustochytrida</taxon>
        <taxon>Thraustochytriidae</taxon>
        <taxon>Hondaea</taxon>
    </lineage>
</organism>
<dbReference type="FunFam" id="3.40.50.300:FF:000587">
    <property type="entry name" value="von Willebrand factor A domain containing 8"/>
    <property type="match status" value="1"/>
</dbReference>
<proteinExistence type="predicted"/>
<dbReference type="SMART" id="SM00382">
    <property type="entry name" value="AAA"/>
    <property type="match status" value="2"/>
</dbReference>
<name>A0A2R5GRE3_9STRA</name>
<feature type="region of interest" description="Disordered" evidence="1">
    <location>
        <begin position="1257"/>
        <end position="1309"/>
    </location>
</feature>
<dbReference type="GO" id="GO:0016887">
    <property type="term" value="F:ATP hydrolysis activity"/>
    <property type="evidence" value="ECO:0007669"/>
    <property type="project" value="InterPro"/>
</dbReference>
<evidence type="ECO:0000313" key="4">
    <source>
        <dbReference type="Proteomes" id="UP000241890"/>
    </source>
</evidence>
<feature type="region of interest" description="Disordered" evidence="1">
    <location>
        <begin position="604"/>
        <end position="634"/>
    </location>
</feature>
<dbReference type="PANTHER" id="PTHR21610">
    <property type="entry name" value="VON WILLEBRAND FACTOR A DOMAIN-CONTAINING PROTEIN 8"/>
    <property type="match status" value="1"/>
</dbReference>